<keyword evidence="10" id="KW-0066">ATP synthesis</keyword>
<feature type="transmembrane region" description="Helical" evidence="11">
    <location>
        <begin position="171"/>
        <end position="195"/>
    </location>
</feature>
<dbReference type="GO" id="GO:0015078">
    <property type="term" value="F:proton transmembrane transporter activity"/>
    <property type="evidence" value="ECO:0007669"/>
    <property type="project" value="InterPro"/>
</dbReference>
<keyword evidence="3" id="KW-0813">Transport</keyword>
<gene>
    <name evidence="12" type="primary">ATP6</name>
</gene>
<evidence type="ECO:0000256" key="6">
    <source>
        <dbReference type="ARBA" id="ARBA00022781"/>
    </source>
</evidence>
<evidence type="ECO:0000256" key="7">
    <source>
        <dbReference type="ARBA" id="ARBA00022989"/>
    </source>
</evidence>
<keyword evidence="12" id="KW-0496">Mitochondrion</keyword>
<feature type="transmembrane region" description="Helical" evidence="11">
    <location>
        <begin position="84"/>
        <end position="108"/>
    </location>
</feature>
<reference evidence="12" key="1">
    <citation type="submission" date="2016-10" db="EMBL/GenBank/DDBJ databases">
        <title>Complete mitochondrial genomes of 50 helminths species.</title>
        <authorList>
            <person name="Kikuchi T."/>
            <person name="Holroyd N."/>
            <person name="Berriman M."/>
        </authorList>
    </citation>
    <scope>NUCLEOTIDE SEQUENCE</scope>
</reference>
<name>A0A347YCC9_9BILA</name>
<evidence type="ECO:0000256" key="11">
    <source>
        <dbReference type="SAM" id="Phobius"/>
    </source>
</evidence>
<evidence type="ECO:0000256" key="9">
    <source>
        <dbReference type="ARBA" id="ARBA00023136"/>
    </source>
</evidence>
<dbReference type="SUPFAM" id="SSF81336">
    <property type="entry name" value="F1F0 ATP synthase subunit A"/>
    <property type="match status" value="1"/>
</dbReference>
<geneLocation type="mitochondrion" evidence="12"/>
<comment type="subcellular location">
    <subcellularLocation>
        <location evidence="1">Membrane</location>
        <topology evidence="1">Multi-pass membrane protein</topology>
    </subcellularLocation>
</comment>
<dbReference type="InterPro" id="IPR000568">
    <property type="entry name" value="ATP_synth_F0_asu"/>
</dbReference>
<feature type="transmembrane region" description="Helical" evidence="11">
    <location>
        <begin position="56"/>
        <end position="77"/>
    </location>
</feature>
<dbReference type="Gene3D" id="1.20.120.220">
    <property type="entry name" value="ATP synthase, F0 complex, subunit A"/>
    <property type="match status" value="1"/>
</dbReference>
<evidence type="ECO:0000256" key="4">
    <source>
        <dbReference type="ARBA" id="ARBA00022547"/>
    </source>
</evidence>
<evidence type="ECO:0000256" key="2">
    <source>
        <dbReference type="ARBA" id="ARBA00006810"/>
    </source>
</evidence>
<feature type="transmembrane region" description="Helical" evidence="11">
    <location>
        <begin position="139"/>
        <end position="159"/>
    </location>
</feature>
<comment type="similarity">
    <text evidence="2">Belongs to the ATPase A chain family.</text>
</comment>
<organism evidence="12">
    <name type="scientific">Syphacia muris</name>
    <dbReference type="NCBI Taxonomy" id="451379"/>
    <lineage>
        <taxon>Eukaryota</taxon>
        <taxon>Metazoa</taxon>
        <taxon>Ecdysozoa</taxon>
        <taxon>Nematoda</taxon>
        <taxon>Chromadorea</taxon>
        <taxon>Rhabditida</taxon>
        <taxon>Spirurina</taxon>
        <taxon>Oxyuridomorpha</taxon>
        <taxon>Oxyuroidea</taxon>
        <taxon>Oxyuridae</taxon>
        <taxon>Syphacia</taxon>
    </lineage>
</organism>
<feature type="transmembrane region" description="Helical" evidence="11">
    <location>
        <begin position="6"/>
        <end position="23"/>
    </location>
</feature>
<evidence type="ECO:0000256" key="10">
    <source>
        <dbReference type="ARBA" id="ARBA00023310"/>
    </source>
</evidence>
<dbReference type="GO" id="GO:0015986">
    <property type="term" value="P:proton motive force-driven ATP synthesis"/>
    <property type="evidence" value="ECO:0007669"/>
    <property type="project" value="InterPro"/>
</dbReference>
<keyword evidence="4" id="KW-0138">CF(0)</keyword>
<dbReference type="AlphaFoldDB" id="A0A347YCC9"/>
<keyword evidence="5 11" id="KW-0812">Transmembrane</keyword>
<dbReference type="GO" id="GO:0045259">
    <property type="term" value="C:proton-transporting ATP synthase complex"/>
    <property type="evidence" value="ECO:0007669"/>
    <property type="project" value="UniProtKB-KW"/>
</dbReference>
<keyword evidence="8" id="KW-0406">Ion transport</keyword>
<evidence type="ECO:0000313" key="12">
    <source>
        <dbReference type="EMBL" id="BAV81439.1"/>
    </source>
</evidence>
<evidence type="ECO:0000256" key="8">
    <source>
        <dbReference type="ARBA" id="ARBA00023065"/>
    </source>
</evidence>
<dbReference type="InterPro" id="IPR035908">
    <property type="entry name" value="F0_ATP_A_sf"/>
</dbReference>
<dbReference type="EMBL" id="AP017697">
    <property type="protein sequence ID" value="BAV81439.1"/>
    <property type="molecule type" value="Genomic_DNA"/>
</dbReference>
<accession>A0A347YCC9</accession>
<sequence>MLFLYFFWILFWLYFCEFMWVILPSSYYCLWMVFFNKICDFFGFSFSMVLSGWVSMSYFTMVLLMCFTGYFSWGLGLCRSPEFLIVWGVVAWLASTYGCWCTDGVIVMLELQGVYYLDMVFSIWSKVISILVRPISLVLRLLVNLTIGHVLMFSIVMYVDMKFLSDGVWDFWLGLFLMQMVLLMVVMYEFFVFFLQSFIFSRLLSVYLEEC</sequence>
<keyword evidence="9 11" id="KW-0472">Membrane</keyword>
<protein>
    <submittedName>
        <fullName evidence="12">ATP synthase F0 subunit 6</fullName>
    </submittedName>
</protein>
<evidence type="ECO:0000256" key="5">
    <source>
        <dbReference type="ARBA" id="ARBA00022692"/>
    </source>
</evidence>
<proteinExistence type="inferred from homology"/>
<evidence type="ECO:0000256" key="3">
    <source>
        <dbReference type="ARBA" id="ARBA00022448"/>
    </source>
</evidence>
<dbReference type="Pfam" id="PF00119">
    <property type="entry name" value="ATP-synt_A"/>
    <property type="match status" value="1"/>
</dbReference>
<keyword evidence="6" id="KW-0375">Hydrogen ion transport</keyword>
<keyword evidence="7 11" id="KW-1133">Transmembrane helix</keyword>
<evidence type="ECO:0000256" key="1">
    <source>
        <dbReference type="ARBA" id="ARBA00004141"/>
    </source>
</evidence>